<dbReference type="RefSeq" id="WP_058979790.1">
    <property type="nucleotide sequence ID" value="NZ_BCMS01000004.1"/>
</dbReference>
<reference evidence="2" key="1">
    <citation type="submission" date="2015-11" db="EMBL/GenBank/DDBJ databases">
        <title>Draft Genome Sequence of the Radioresistant Bacterium Deinococcus grandis, Isolated from Freshwater Fish in Japan.</title>
        <authorList>
            <person name="Satoh K."/>
            <person name="Onodera T."/>
            <person name="Omoso K."/>
            <person name="Takeda-Yano K."/>
            <person name="Katayama T."/>
            <person name="Oono Y."/>
            <person name="Narumi I."/>
        </authorList>
    </citation>
    <scope>NUCLEOTIDE SEQUENCE [LARGE SCALE GENOMIC DNA]</scope>
    <source>
        <strain evidence="2">ATCC 43672</strain>
    </source>
</reference>
<organism evidence="1 2">
    <name type="scientific">Deinococcus grandis</name>
    <dbReference type="NCBI Taxonomy" id="57498"/>
    <lineage>
        <taxon>Bacteria</taxon>
        <taxon>Thermotogati</taxon>
        <taxon>Deinococcota</taxon>
        <taxon>Deinococci</taxon>
        <taxon>Deinococcales</taxon>
        <taxon>Deinococcaceae</taxon>
        <taxon>Deinococcus</taxon>
    </lineage>
</organism>
<accession>A0A124BSA4</accession>
<dbReference type="Proteomes" id="UP000056209">
    <property type="component" value="Unassembled WGS sequence"/>
</dbReference>
<gene>
    <name evidence="1" type="ORF">DEIGR_320144</name>
</gene>
<name>A0A124BSA4_9DEIO</name>
<sequence length="106" mass="11947">MTGRDALKPQVAVRDDEDLVQVYDVALSLAYAPEMRQALVVISAEQPHTLVEVLSPTMMRLTITDPSWAARPSDMPFRLHSLHMQAMMRAEKVRDGYSDIHGVRLT</sequence>
<dbReference type="EMBL" id="BCMS01000004">
    <property type="protein sequence ID" value="GAQ23730.1"/>
    <property type="molecule type" value="Genomic_DNA"/>
</dbReference>
<evidence type="ECO:0000313" key="2">
    <source>
        <dbReference type="Proteomes" id="UP000056209"/>
    </source>
</evidence>
<keyword evidence="2" id="KW-1185">Reference proteome</keyword>
<protein>
    <submittedName>
        <fullName evidence="1">Uncharacterized protein</fullName>
    </submittedName>
</protein>
<evidence type="ECO:0000313" key="1">
    <source>
        <dbReference type="EMBL" id="GAQ23730.1"/>
    </source>
</evidence>
<comment type="caution">
    <text evidence="1">The sequence shown here is derived from an EMBL/GenBank/DDBJ whole genome shotgun (WGS) entry which is preliminary data.</text>
</comment>
<dbReference type="AlphaFoldDB" id="A0A124BSA4"/>
<proteinExistence type="predicted"/>